<proteinExistence type="predicted"/>
<sequence>MTITYDQFVRENRQTNNKIIENLFFIYTGIKFDTKSLWDRGEEISKEHIVKGDLLYFEADNEDSCVTCIAESKENFMHFINGGMYESSLNDDRWACRFIGARRVVNL</sequence>
<dbReference type="EMBL" id="QKWW01000006">
    <property type="protein sequence ID" value="PZT57345.1"/>
    <property type="molecule type" value="Genomic_DNA"/>
</dbReference>
<gene>
    <name evidence="1" type="ORF">DN757_01425</name>
</gene>
<organism evidence="1 2">
    <name type="scientific">Paenibacillus silvae</name>
    <dbReference type="NCBI Taxonomy" id="1325358"/>
    <lineage>
        <taxon>Bacteria</taxon>
        <taxon>Bacillati</taxon>
        <taxon>Bacillota</taxon>
        <taxon>Bacilli</taxon>
        <taxon>Bacillales</taxon>
        <taxon>Paenibacillaceae</taxon>
        <taxon>Paenibacillus</taxon>
    </lineage>
</organism>
<evidence type="ECO:0000313" key="1">
    <source>
        <dbReference type="EMBL" id="PZT57345.1"/>
    </source>
</evidence>
<evidence type="ECO:0000313" key="2">
    <source>
        <dbReference type="Proteomes" id="UP000249204"/>
    </source>
</evidence>
<dbReference type="AlphaFoldDB" id="A0A2W6NNK6"/>
<comment type="caution">
    <text evidence="1">The sequence shown here is derived from an EMBL/GenBank/DDBJ whole genome shotgun (WGS) entry which is preliminary data.</text>
</comment>
<dbReference type="Gene3D" id="3.90.1720.10">
    <property type="entry name" value="endopeptidase domain like (from Nostoc punctiforme)"/>
    <property type="match status" value="1"/>
</dbReference>
<protein>
    <submittedName>
        <fullName evidence="1">Uncharacterized protein</fullName>
    </submittedName>
</protein>
<dbReference type="Proteomes" id="UP000249204">
    <property type="component" value="Unassembled WGS sequence"/>
</dbReference>
<dbReference type="RefSeq" id="WP_111268497.1">
    <property type="nucleotide sequence ID" value="NZ_QKWW01000006.1"/>
</dbReference>
<accession>A0A2W6NNK6</accession>
<name>A0A2W6NNK6_9BACL</name>
<dbReference type="InterPro" id="IPR038765">
    <property type="entry name" value="Papain-like_cys_pep_sf"/>
</dbReference>
<reference evidence="1 2" key="1">
    <citation type="submission" date="2018-06" db="EMBL/GenBank/DDBJ databases">
        <title>Isolation of heavy metals resistant Paenibacillus silvae NC2 from Gold-Copper mine in ZiJin, China.</title>
        <authorList>
            <person name="Xu J."/>
            <person name="Mazhar H.S."/>
            <person name="Rensing C."/>
        </authorList>
    </citation>
    <scope>NUCLEOTIDE SEQUENCE [LARGE SCALE GENOMIC DNA]</scope>
    <source>
        <strain evidence="1 2">NC2</strain>
    </source>
</reference>
<dbReference type="SUPFAM" id="SSF54001">
    <property type="entry name" value="Cysteine proteinases"/>
    <property type="match status" value="1"/>
</dbReference>